<keyword evidence="2" id="KW-1185">Reference proteome</keyword>
<evidence type="ECO:0000313" key="2">
    <source>
        <dbReference type="Proteomes" id="UP001239213"/>
    </source>
</evidence>
<dbReference type="Proteomes" id="UP001239213">
    <property type="component" value="Unassembled WGS sequence"/>
</dbReference>
<name>A0AAI9U3L7_9PEZI</name>
<organism evidence="1 2">
    <name type="scientific">Colletotrichum cuscutae</name>
    <dbReference type="NCBI Taxonomy" id="1209917"/>
    <lineage>
        <taxon>Eukaryota</taxon>
        <taxon>Fungi</taxon>
        <taxon>Dikarya</taxon>
        <taxon>Ascomycota</taxon>
        <taxon>Pezizomycotina</taxon>
        <taxon>Sordariomycetes</taxon>
        <taxon>Hypocreomycetidae</taxon>
        <taxon>Glomerellales</taxon>
        <taxon>Glomerellaceae</taxon>
        <taxon>Colletotrichum</taxon>
        <taxon>Colletotrichum acutatum species complex</taxon>
    </lineage>
</organism>
<evidence type="ECO:0000313" key="1">
    <source>
        <dbReference type="EMBL" id="KAK1451064.1"/>
    </source>
</evidence>
<reference evidence="1" key="1">
    <citation type="submission" date="2016-11" db="EMBL/GenBank/DDBJ databases">
        <title>The genome sequence of Colletotrichum cuscutae.</title>
        <authorList>
            <person name="Baroncelli R."/>
        </authorList>
    </citation>
    <scope>NUCLEOTIDE SEQUENCE</scope>
    <source>
        <strain evidence="1">IMI 304802</strain>
    </source>
</reference>
<dbReference type="AlphaFoldDB" id="A0AAI9U3L7"/>
<protein>
    <submittedName>
        <fullName evidence="1">Uncharacterized protein</fullName>
    </submittedName>
</protein>
<accession>A0AAI9U3L7</accession>
<comment type="caution">
    <text evidence="1">The sequence shown here is derived from an EMBL/GenBank/DDBJ whole genome shotgun (WGS) entry which is preliminary data.</text>
</comment>
<sequence>MTRPCWAAANTCGDSGVGGFRAHVVRSVGTRLVVEFFCGLDIGCDSPNYSISFACVPPDEGGWRHHLLPAGMQDLRAAATRLSSKRSLERVADRTLSIDSDVPVFWSAPRIVREFTTAYHAVCVKMHALAVTPEVWFTRSNDLQRGLAGLAAVYRAAIARETNPDRLGGWTRISCFAA</sequence>
<proteinExistence type="predicted"/>
<dbReference type="EMBL" id="MPDP01000301">
    <property type="protein sequence ID" value="KAK1451064.1"/>
    <property type="molecule type" value="Genomic_DNA"/>
</dbReference>
<gene>
    <name evidence="1" type="ORF">CCUS01_11241</name>
</gene>